<sequence length="160" mass="17395">MTSMNVLWTWLRRAAWVVSAGCAAVAVWSLPSAPESAALLIVPMTLTLGVTMPGMFYALGRSGQDPRAMWRFLRWMLAPAPRWAVILWALLLAAGFGVMAMVMVRRSPEPADNVYAFAAIGCYLSFSASLIYHALLRTGRPDFSRPLFSREPATGGDGAA</sequence>
<evidence type="ECO:0000256" key="1">
    <source>
        <dbReference type="SAM" id="Phobius"/>
    </source>
</evidence>
<keyword evidence="3" id="KW-1185">Reference proteome</keyword>
<keyword evidence="1" id="KW-1133">Transmembrane helix</keyword>
<gene>
    <name evidence="2" type="ORF">Cba03nite_44110</name>
</gene>
<dbReference type="EMBL" id="BONF01000026">
    <property type="protein sequence ID" value="GIF83062.1"/>
    <property type="molecule type" value="Genomic_DNA"/>
</dbReference>
<name>A0A8J3JM20_9ACTN</name>
<dbReference type="AlphaFoldDB" id="A0A8J3JM20"/>
<organism evidence="2 3">
    <name type="scientific">Catellatospora bangladeshensis</name>
    <dbReference type="NCBI Taxonomy" id="310355"/>
    <lineage>
        <taxon>Bacteria</taxon>
        <taxon>Bacillati</taxon>
        <taxon>Actinomycetota</taxon>
        <taxon>Actinomycetes</taxon>
        <taxon>Micromonosporales</taxon>
        <taxon>Micromonosporaceae</taxon>
        <taxon>Catellatospora</taxon>
    </lineage>
</organism>
<dbReference type="Proteomes" id="UP000601223">
    <property type="component" value="Unassembled WGS sequence"/>
</dbReference>
<keyword evidence="1" id="KW-0472">Membrane</keyword>
<comment type="caution">
    <text evidence="2">The sequence shown here is derived from an EMBL/GenBank/DDBJ whole genome shotgun (WGS) entry which is preliminary data.</text>
</comment>
<protein>
    <recommendedName>
        <fullName evidence="4">Transmembrane protein</fullName>
    </recommendedName>
</protein>
<evidence type="ECO:0000313" key="3">
    <source>
        <dbReference type="Proteomes" id="UP000601223"/>
    </source>
</evidence>
<accession>A0A8J3JM20</accession>
<dbReference type="RefSeq" id="WP_203749289.1">
    <property type="nucleotide sequence ID" value="NZ_BONF01000026.1"/>
</dbReference>
<evidence type="ECO:0000313" key="2">
    <source>
        <dbReference type="EMBL" id="GIF83062.1"/>
    </source>
</evidence>
<feature type="transmembrane region" description="Helical" evidence="1">
    <location>
        <begin position="114"/>
        <end position="135"/>
    </location>
</feature>
<feature type="transmembrane region" description="Helical" evidence="1">
    <location>
        <begin position="80"/>
        <end position="102"/>
    </location>
</feature>
<feature type="transmembrane region" description="Helical" evidence="1">
    <location>
        <begin position="39"/>
        <end position="59"/>
    </location>
</feature>
<proteinExistence type="predicted"/>
<reference evidence="2 3" key="1">
    <citation type="submission" date="2021-01" db="EMBL/GenBank/DDBJ databases">
        <title>Whole genome shotgun sequence of Catellatospora bangladeshensis NBRC 107357.</title>
        <authorList>
            <person name="Komaki H."/>
            <person name="Tamura T."/>
        </authorList>
    </citation>
    <scope>NUCLEOTIDE SEQUENCE [LARGE SCALE GENOMIC DNA]</scope>
    <source>
        <strain evidence="2 3">NBRC 107357</strain>
    </source>
</reference>
<evidence type="ECO:0008006" key="4">
    <source>
        <dbReference type="Google" id="ProtNLM"/>
    </source>
</evidence>
<keyword evidence="1" id="KW-0812">Transmembrane</keyword>